<reference evidence="2 3" key="1">
    <citation type="submission" date="2021-06" db="EMBL/GenBank/DDBJ databases">
        <authorList>
            <person name="Kallberg Y."/>
            <person name="Tangrot J."/>
            <person name="Rosling A."/>
        </authorList>
    </citation>
    <scope>NUCLEOTIDE SEQUENCE [LARGE SCALE GENOMIC DNA]</scope>
    <source>
        <strain evidence="2 3">120-4 pot B 10/14</strain>
    </source>
</reference>
<feature type="non-terminal residue" evidence="2">
    <location>
        <position position="45"/>
    </location>
</feature>
<dbReference type="Proteomes" id="UP000789901">
    <property type="component" value="Unassembled WGS sequence"/>
</dbReference>
<accession>A0ABN7WIS5</accession>
<name>A0ABN7WIS5_GIGMA</name>
<feature type="compositionally biased region" description="Basic and acidic residues" evidence="1">
    <location>
        <begin position="7"/>
        <end position="25"/>
    </location>
</feature>
<evidence type="ECO:0000313" key="3">
    <source>
        <dbReference type="Proteomes" id="UP000789901"/>
    </source>
</evidence>
<keyword evidence="3" id="KW-1185">Reference proteome</keyword>
<protein>
    <submittedName>
        <fullName evidence="2">14646_t:CDS:1</fullName>
    </submittedName>
</protein>
<organism evidence="2 3">
    <name type="scientific">Gigaspora margarita</name>
    <dbReference type="NCBI Taxonomy" id="4874"/>
    <lineage>
        <taxon>Eukaryota</taxon>
        <taxon>Fungi</taxon>
        <taxon>Fungi incertae sedis</taxon>
        <taxon>Mucoromycota</taxon>
        <taxon>Glomeromycotina</taxon>
        <taxon>Glomeromycetes</taxon>
        <taxon>Diversisporales</taxon>
        <taxon>Gigasporaceae</taxon>
        <taxon>Gigaspora</taxon>
    </lineage>
</organism>
<dbReference type="EMBL" id="CAJVQB010046729">
    <property type="protein sequence ID" value="CAG8833117.1"/>
    <property type="molecule type" value="Genomic_DNA"/>
</dbReference>
<gene>
    <name evidence="2" type="ORF">GMARGA_LOCUS31391</name>
</gene>
<comment type="caution">
    <text evidence="2">The sequence shown here is derived from an EMBL/GenBank/DDBJ whole genome shotgun (WGS) entry which is preliminary data.</text>
</comment>
<evidence type="ECO:0000313" key="2">
    <source>
        <dbReference type="EMBL" id="CAG8833117.1"/>
    </source>
</evidence>
<evidence type="ECO:0000256" key="1">
    <source>
        <dbReference type="SAM" id="MobiDB-lite"/>
    </source>
</evidence>
<proteinExistence type="predicted"/>
<feature type="region of interest" description="Disordered" evidence="1">
    <location>
        <begin position="1"/>
        <end position="28"/>
    </location>
</feature>
<sequence>MTLNNSKDPKDGSDELEEMQLKEEESYLPSIHVEEQKDEKCFILM</sequence>